<dbReference type="Gene3D" id="3.30.230.10">
    <property type="match status" value="1"/>
</dbReference>
<dbReference type="SMART" id="SM00838">
    <property type="entry name" value="EFG_C"/>
    <property type="match status" value="1"/>
</dbReference>
<evidence type="ECO:0000256" key="2">
    <source>
        <dbReference type="ARBA" id="ARBA00022741"/>
    </source>
</evidence>
<dbReference type="AlphaFoldDB" id="A0A2J6WFE2"/>
<name>A0A2J6WFE2_9BACT</name>
<evidence type="ECO:0000256" key="3">
    <source>
        <dbReference type="ARBA" id="ARBA00022768"/>
    </source>
</evidence>
<keyword evidence="3 8" id="KW-0251">Elongation factor</keyword>
<evidence type="ECO:0000256" key="6">
    <source>
        <dbReference type="ARBA" id="ARBA00024731"/>
    </source>
</evidence>
<dbReference type="GO" id="GO:0032790">
    <property type="term" value="P:ribosome disassembly"/>
    <property type="evidence" value="ECO:0007669"/>
    <property type="project" value="TreeGrafter"/>
</dbReference>
<comment type="function">
    <text evidence="6">Catalyzes the GTP-dependent ribosomal translocation step during translation elongation. During this step, the ribosome changes from the pre-translocational (PRE) to the post-translocational (POST) state as the newly formed A-site-bound peptidyl-tRNA and P-site-bound deacylated tRNA move to the P and E sites, respectively. Catalyzes the coordinated movement of the two tRNA molecules, the mRNA and conformational changes in the ribosome.</text>
</comment>
<sequence>MKAQATNKIRNVVLVSHGNAGKTTLLEAILFKKKVISRMGRVEDGNTVSDYQPEEKNRKFSVSLSIIPVEHNGIKINFLDTPGYADFVGEVLSGIRASENAIMLINATSGIEIQTKKYWKFLENENKPRAIFINKVDVEGVDIDHIVKVVRDFFGPKAIPINYPVFEGGKFVKVDSVFSNQNLENFKHELIEIAAESDDALLEKYLGGEELTQEEINNGLKSAYTKGNIYPVLFGSAIGLVGLDELLNFISDVMMSPEELGEVTGINPNTREKETRRVASDEFLSAFVFKTLSDPYVGKLSFTKVYSGVLKSNSTVYNSSKGVLEKTGQIIFMMGATQEPVDEVIAGDIAVITKLTVTQTNDTLCDKDNPIEFPKIEFPEPMLTRAMRPKTKTDEDRMSIGLSKITEEDPTVRISKNLETKEQLISGIGETHLSVIMEKLSGRYGVNIELTIPKVPYRETITTKVKVEGKYKKQTGGHGQYGHCFLEVEPLERGKEYSFESRIFGGAIPKQYIPAVEKGVKEAMEEGILAGYPVTDIGVAVVDGSYHPVDSSELAFKIAGSMALKKALEQGNSILLEPIEKVIVIVDEQYMGDVIGDLNAKRGRVIGMKSEGGKQIIEAYVPLAELLNYANDLNSITQGTGEFKMEHSHYEPVPPKIAEKIIQEAQHNKKETEE</sequence>
<dbReference type="InterPro" id="IPR009022">
    <property type="entry name" value="EFG_III"/>
</dbReference>
<evidence type="ECO:0000256" key="1">
    <source>
        <dbReference type="ARBA" id="ARBA00017872"/>
    </source>
</evidence>
<dbReference type="InterPro" id="IPR009000">
    <property type="entry name" value="Transl_B-barrel_sf"/>
</dbReference>
<accession>A0A2J6WFE2</accession>
<dbReference type="InterPro" id="IPR014721">
    <property type="entry name" value="Ribsml_uS5_D2-typ_fold_subgr"/>
</dbReference>
<dbReference type="CDD" id="cd16262">
    <property type="entry name" value="EFG_III"/>
    <property type="match status" value="1"/>
</dbReference>
<dbReference type="Gene3D" id="2.40.30.10">
    <property type="entry name" value="Translation factors"/>
    <property type="match status" value="1"/>
</dbReference>
<dbReference type="PANTHER" id="PTHR43261">
    <property type="entry name" value="TRANSLATION ELONGATION FACTOR G-RELATED"/>
    <property type="match status" value="1"/>
</dbReference>
<dbReference type="SUPFAM" id="SSF50447">
    <property type="entry name" value="Translation proteins"/>
    <property type="match status" value="1"/>
</dbReference>
<dbReference type="Gene3D" id="3.40.50.300">
    <property type="entry name" value="P-loop containing nucleotide triphosphate hydrolases"/>
    <property type="match status" value="1"/>
</dbReference>
<evidence type="ECO:0000313" key="8">
    <source>
        <dbReference type="EMBL" id="PMP68385.1"/>
    </source>
</evidence>
<dbReference type="SUPFAM" id="SSF54980">
    <property type="entry name" value="EF-G C-terminal domain-like"/>
    <property type="match status" value="2"/>
</dbReference>
<dbReference type="InterPro" id="IPR035649">
    <property type="entry name" value="EFG_V"/>
</dbReference>
<dbReference type="GO" id="GO:0005525">
    <property type="term" value="F:GTP binding"/>
    <property type="evidence" value="ECO:0007669"/>
    <property type="project" value="UniProtKB-KW"/>
</dbReference>
<dbReference type="Proteomes" id="UP000237040">
    <property type="component" value="Unassembled WGS sequence"/>
</dbReference>
<comment type="caution">
    <text evidence="8">The sequence shown here is derived from an EMBL/GenBank/DDBJ whole genome shotgun (WGS) entry which is preliminary data.</text>
</comment>
<dbReference type="PANTHER" id="PTHR43261:SF6">
    <property type="entry name" value="ELONGATION FACTOR G-LIKE PROTEIN"/>
    <property type="match status" value="1"/>
</dbReference>
<dbReference type="InterPro" id="IPR005225">
    <property type="entry name" value="Small_GTP-bd"/>
</dbReference>
<evidence type="ECO:0000259" key="7">
    <source>
        <dbReference type="PROSITE" id="PS51722"/>
    </source>
</evidence>
<dbReference type="InterPro" id="IPR005517">
    <property type="entry name" value="Transl_elong_EFG/EF2_IV"/>
</dbReference>
<dbReference type="InterPro" id="IPR041095">
    <property type="entry name" value="EFG_II"/>
</dbReference>
<dbReference type="Pfam" id="PF03764">
    <property type="entry name" value="EFG_IV"/>
    <property type="match status" value="1"/>
</dbReference>
<gene>
    <name evidence="8" type="primary">fusA</name>
    <name evidence="8" type="ORF">C0189_01270</name>
</gene>
<dbReference type="InterPro" id="IPR047872">
    <property type="entry name" value="EFG_IV"/>
</dbReference>
<evidence type="ECO:0000313" key="9">
    <source>
        <dbReference type="Proteomes" id="UP000237040"/>
    </source>
</evidence>
<dbReference type="NCBIfam" id="TIGR00231">
    <property type="entry name" value="small_GTP"/>
    <property type="match status" value="1"/>
</dbReference>
<dbReference type="Gene3D" id="3.30.70.870">
    <property type="entry name" value="Elongation Factor G (Translational Gtpase), domain 3"/>
    <property type="match status" value="1"/>
</dbReference>
<dbReference type="InterPro" id="IPR027417">
    <property type="entry name" value="P-loop_NTPase"/>
</dbReference>
<organism evidence="8 9">
    <name type="scientific">Caldisericum exile</name>
    <dbReference type="NCBI Taxonomy" id="693075"/>
    <lineage>
        <taxon>Bacteria</taxon>
        <taxon>Pseudomonadati</taxon>
        <taxon>Caldisericota/Cryosericota group</taxon>
        <taxon>Caldisericota</taxon>
        <taxon>Caldisericia</taxon>
        <taxon>Caldisericales</taxon>
        <taxon>Caldisericaceae</taxon>
        <taxon>Caldisericum</taxon>
    </lineage>
</organism>
<dbReference type="Pfam" id="PF00679">
    <property type="entry name" value="EFG_C"/>
    <property type="match status" value="1"/>
</dbReference>
<dbReference type="InterPro" id="IPR020568">
    <property type="entry name" value="Ribosomal_Su5_D2-typ_SF"/>
</dbReference>
<dbReference type="NCBIfam" id="NF009891">
    <property type="entry name" value="PRK13351.1-1"/>
    <property type="match status" value="1"/>
</dbReference>
<dbReference type="FunFam" id="3.30.230.10:FF:000003">
    <property type="entry name" value="Elongation factor G"/>
    <property type="match status" value="1"/>
</dbReference>
<dbReference type="InterPro" id="IPR053905">
    <property type="entry name" value="EF-G-like_DII"/>
</dbReference>
<dbReference type="Pfam" id="PF22042">
    <property type="entry name" value="EF-G_D2"/>
    <property type="match status" value="1"/>
</dbReference>
<dbReference type="PROSITE" id="PS51722">
    <property type="entry name" value="G_TR_2"/>
    <property type="match status" value="1"/>
</dbReference>
<dbReference type="InterPro" id="IPR000640">
    <property type="entry name" value="EFG_V-like"/>
</dbReference>
<dbReference type="FunFam" id="3.30.70.240:FF:000001">
    <property type="entry name" value="Elongation factor G"/>
    <property type="match status" value="1"/>
</dbReference>
<dbReference type="Gene3D" id="3.30.70.240">
    <property type="match status" value="1"/>
</dbReference>
<dbReference type="CDD" id="cd03713">
    <property type="entry name" value="EFG_mtEFG_C"/>
    <property type="match status" value="1"/>
</dbReference>
<dbReference type="Pfam" id="PF00009">
    <property type="entry name" value="GTP_EFTU"/>
    <property type="match status" value="1"/>
</dbReference>
<dbReference type="PRINTS" id="PR00315">
    <property type="entry name" value="ELONGATNFCT"/>
</dbReference>
<reference evidence="8 9" key="1">
    <citation type="submission" date="2018-01" db="EMBL/GenBank/DDBJ databases">
        <title>Metagenomic assembled genomes from two thermal pools in the Uzon Caldera, Kamchatka, Russia.</title>
        <authorList>
            <person name="Wilkins L."/>
            <person name="Ettinger C."/>
        </authorList>
    </citation>
    <scope>NUCLEOTIDE SEQUENCE [LARGE SCALE GENOMIC DNA]</scope>
    <source>
        <strain evidence="8">ZAV-07</strain>
    </source>
</reference>
<dbReference type="Pfam" id="PF14492">
    <property type="entry name" value="EFG_III"/>
    <property type="match status" value="1"/>
</dbReference>
<keyword evidence="4" id="KW-0648">Protein biosynthesis</keyword>
<dbReference type="CDD" id="cd01434">
    <property type="entry name" value="EFG_mtEFG1_IV"/>
    <property type="match status" value="1"/>
</dbReference>
<proteinExistence type="predicted"/>
<keyword evidence="2" id="KW-0547">Nucleotide-binding</keyword>
<dbReference type="CDD" id="cd04088">
    <property type="entry name" value="EFG_mtEFG_II"/>
    <property type="match status" value="1"/>
</dbReference>
<dbReference type="NCBIfam" id="NF009381">
    <property type="entry name" value="PRK12740.1-5"/>
    <property type="match status" value="1"/>
</dbReference>
<dbReference type="CDD" id="cd04170">
    <property type="entry name" value="EF-G_bact"/>
    <property type="match status" value="1"/>
</dbReference>
<dbReference type="RefSeq" id="WP_416085679.1">
    <property type="nucleotide sequence ID" value="NZ_JBNARP010000003.1"/>
</dbReference>
<dbReference type="GO" id="GO:0003924">
    <property type="term" value="F:GTPase activity"/>
    <property type="evidence" value="ECO:0007669"/>
    <property type="project" value="InterPro"/>
</dbReference>
<feature type="domain" description="Tr-type G" evidence="7">
    <location>
        <begin position="7"/>
        <end position="258"/>
    </location>
</feature>
<dbReference type="InterPro" id="IPR035647">
    <property type="entry name" value="EFG_III/V"/>
</dbReference>
<dbReference type="EMBL" id="PNIL01000020">
    <property type="protein sequence ID" value="PMP68385.1"/>
    <property type="molecule type" value="Genomic_DNA"/>
</dbReference>
<keyword evidence="5" id="KW-0342">GTP-binding</keyword>
<evidence type="ECO:0000256" key="5">
    <source>
        <dbReference type="ARBA" id="ARBA00023134"/>
    </source>
</evidence>
<dbReference type="GO" id="GO:0003746">
    <property type="term" value="F:translation elongation factor activity"/>
    <property type="evidence" value="ECO:0007669"/>
    <property type="project" value="UniProtKB-KW"/>
</dbReference>
<dbReference type="InterPro" id="IPR000795">
    <property type="entry name" value="T_Tr_GTP-bd_dom"/>
</dbReference>
<dbReference type="SUPFAM" id="SSF54211">
    <property type="entry name" value="Ribosomal protein S5 domain 2-like"/>
    <property type="match status" value="1"/>
</dbReference>
<dbReference type="PRINTS" id="PR01037">
    <property type="entry name" value="TCRTETOQM"/>
</dbReference>
<dbReference type="SMART" id="SM00889">
    <property type="entry name" value="EFG_IV"/>
    <property type="match status" value="1"/>
</dbReference>
<evidence type="ECO:0000256" key="4">
    <source>
        <dbReference type="ARBA" id="ARBA00022917"/>
    </source>
</evidence>
<protein>
    <recommendedName>
        <fullName evidence="1">Elongation factor G</fullName>
    </recommendedName>
</protein>
<dbReference type="SUPFAM" id="SSF52540">
    <property type="entry name" value="P-loop containing nucleoside triphosphate hydrolases"/>
    <property type="match status" value="1"/>
</dbReference>